<evidence type="ECO:0000256" key="4">
    <source>
        <dbReference type="ARBA" id="ARBA00019232"/>
    </source>
</evidence>
<reference evidence="9 10" key="1">
    <citation type="submission" date="2019-02" db="EMBL/GenBank/DDBJ databases">
        <authorList>
            <person name="Manzano-Marin A."/>
            <person name="Manzano-Marin A."/>
        </authorList>
    </citation>
    <scope>NUCLEOTIDE SEQUENCE [LARGE SCALE GENOMIC DNA]</scope>
    <source>
        <strain evidence="9 10">BuCicurvipes</strain>
    </source>
</reference>
<evidence type="ECO:0000256" key="3">
    <source>
        <dbReference type="ARBA" id="ARBA00013208"/>
    </source>
</evidence>
<keyword evidence="5 7" id="KW-0378">Hydrolase</keyword>
<sequence>MKFLIKYIFIFTTSILIFFCIFNYINNLYNYIYKKRYKKKNIKKLLIELLQYFFIIFFIFGIRLFFYQSFSIYSDSMKPSLLEGDYILVQKLFYNINNLNKKIKFNNYKPKRNDVVVFKYSKNKNLKYIKRIIGLPGDIVFYHPFTKKIYIINKINNRYSVIFNKKKEIKHIIFNQIKNNKNFYNKQTHTYRSLINEKYKEIFKNHVHDIMISHGIKNYLYLYNKKNKNQKKWTWIIPQDQYFVIGDNRDKSADSRLWGLVKKENILGKAKYIWFSINYKSKKWLNIIRFERIFKKIQ</sequence>
<dbReference type="PANTHER" id="PTHR43390">
    <property type="entry name" value="SIGNAL PEPTIDASE I"/>
    <property type="match status" value="1"/>
</dbReference>
<dbReference type="InterPro" id="IPR036286">
    <property type="entry name" value="LexA/Signal_pep-like_sf"/>
</dbReference>
<dbReference type="GO" id="GO:0009003">
    <property type="term" value="F:signal peptidase activity"/>
    <property type="evidence" value="ECO:0007669"/>
    <property type="project" value="UniProtKB-EC"/>
</dbReference>
<keyword evidence="7" id="KW-0812">Transmembrane</keyword>
<evidence type="ECO:0000256" key="6">
    <source>
        <dbReference type="PIRSR" id="PIRSR600223-1"/>
    </source>
</evidence>
<dbReference type="InterPro" id="IPR019533">
    <property type="entry name" value="Peptidase_S26"/>
</dbReference>
<dbReference type="PANTHER" id="PTHR43390:SF1">
    <property type="entry name" value="CHLOROPLAST PROCESSING PEPTIDASE"/>
    <property type="match status" value="1"/>
</dbReference>
<keyword evidence="7" id="KW-0645">Protease</keyword>
<dbReference type="InterPro" id="IPR019757">
    <property type="entry name" value="Pept_S26A_signal_pept_1_Lys-AS"/>
</dbReference>
<gene>
    <name evidence="9" type="primary">lepB</name>
    <name evidence="9" type="ORF">BUCICURV3402_171</name>
</gene>
<dbReference type="PRINTS" id="PR00727">
    <property type="entry name" value="LEADERPTASE"/>
</dbReference>
<evidence type="ECO:0000256" key="1">
    <source>
        <dbReference type="ARBA" id="ARBA00000677"/>
    </source>
</evidence>
<dbReference type="Gene3D" id="2.10.109.10">
    <property type="entry name" value="Umud Fragment, subunit A"/>
    <property type="match status" value="1"/>
</dbReference>
<dbReference type="GO" id="GO:0016020">
    <property type="term" value="C:membrane"/>
    <property type="evidence" value="ECO:0007669"/>
    <property type="project" value="UniProtKB-SubCell"/>
</dbReference>
<feature type="domain" description="Peptidase S26" evidence="8">
    <location>
        <begin position="51"/>
        <end position="275"/>
    </location>
</feature>
<dbReference type="PROSITE" id="PS00760">
    <property type="entry name" value="SPASE_I_2"/>
    <property type="match status" value="1"/>
</dbReference>
<organism evidence="9 10">
    <name type="scientific">Buchnera aphidicola</name>
    <name type="common">Cinara curvipes</name>
    <dbReference type="NCBI Taxonomy" id="2518975"/>
    <lineage>
        <taxon>Bacteria</taxon>
        <taxon>Pseudomonadati</taxon>
        <taxon>Pseudomonadota</taxon>
        <taxon>Gammaproteobacteria</taxon>
        <taxon>Enterobacterales</taxon>
        <taxon>Erwiniaceae</taxon>
        <taxon>Buchnera</taxon>
    </lineage>
</organism>
<dbReference type="EC" id="3.4.21.89" evidence="3 7"/>
<dbReference type="SUPFAM" id="SSF51306">
    <property type="entry name" value="LexA/Signal peptidase"/>
    <property type="match status" value="1"/>
</dbReference>
<protein>
    <recommendedName>
        <fullName evidence="4 7">Signal peptidase I</fullName>
        <ecNumber evidence="3 7">3.4.21.89</ecNumber>
    </recommendedName>
</protein>
<proteinExistence type="inferred from homology"/>
<feature type="transmembrane region" description="Helical" evidence="7">
    <location>
        <begin position="6"/>
        <end position="25"/>
    </location>
</feature>
<evidence type="ECO:0000256" key="2">
    <source>
        <dbReference type="ARBA" id="ARBA00009370"/>
    </source>
</evidence>
<keyword evidence="7" id="KW-1133">Transmembrane helix</keyword>
<comment type="catalytic activity">
    <reaction evidence="1 7">
        <text>Cleavage of hydrophobic, N-terminal signal or leader sequences from secreted and periplasmic proteins.</text>
        <dbReference type="EC" id="3.4.21.89"/>
    </reaction>
</comment>
<dbReference type="AlphaFoldDB" id="A0A451D6I8"/>
<dbReference type="Pfam" id="PF10502">
    <property type="entry name" value="Peptidase_S26"/>
    <property type="match status" value="1"/>
</dbReference>
<evidence type="ECO:0000256" key="5">
    <source>
        <dbReference type="ARBA" id="ARBA00022801"/>
    </source>
</evidence>
<dbReference type="NCBIfam" id="TIGR02227">
    <property type="entry name" value="sigpep_I_bact"/>
    <property type="match status" value="1"/>
</dbReference>
<evidence type="ECO:0000313" key="10">
    <source>
        <dbReference type="Proteomes" id="UP000294344"/>
    </source>
</evidence>
<dbReference type="EMBL" id="LR217710">
    <property type="protein sequence ID" value="VFP81461.1"/>
    <property type="molecule type" value="Genomic_DNA"/>
</dbReference>
<evidence type="ECO:0000313" key="9">
    <source>
        <dbReference type="EMBL" id="VFP81461.1"/>
    </source>
</evidence>
<dbReference type="CDD" id="cd06530">
    <property type="entry name" value="S26_SPase_I"/>
    <property type="match status" value="1"/>
</dbReference>
<dbReference type="Proteomes" id="UP000294344">
    <property type="component" value="Chromosome"/>
</dbReference>
<dbReference type="PROSITE" id="PS00761">
    <property type="entry name" value="SPASE_I_3"/>
    <property type="match status" value="1"/>
</dbReference>
<evidence type="ECO:0000259" key="8">
    <source>
        <dbReference type="Pfam" id="PF10502"/>
    </source>
</evidence>
<feature type="transmembrane region" description="Helical" evidence="7">
    <location>
        <begin position="45"/>
        <end position="66"/>
    </location>
</feature>
<dbReference type="InterPro" id="IPR000223">
    <property type="entry name" value="Pept_S26A_signal_pept_1"/>
</dbReference>
<evidence type="ECO:0000256" key="7">
    <source>
        <dbReference type="RuleBase" id="RU362042"/>
    </source>
</evidence>
<comment type="subcellular location">
    <subcellularLocation>
        <location evidence="7">Membrane</location>
        <topology evidence="7">Multi-pass membrane protein</topology>
    </subcellularLocation>
</comment>
<dbReference type="GO" id="GO:0004252">
    <property type="term" value="F:serine-type endopeptidase activity"/>
    <property type="evidence" value="ECO:0007669"/>
    <property type="project" value="InterPro"/>
</dbReference>
<feature type="active site" evidence="6">
    <location>
        <position position="76"/>
    </location>
</feature>
<dbReference type="GO" id="GO:0006465">
    <property type="term" value="P:signal peptide processing"/>
    <property type="evidence" value="ECO:0007669"/>
    <property type="project" value="InterPro"/>
</dbReference>
<comment type="similarity">
    <text evidence="2 7">Belongs to the peptidase S26 family.</text>
</comment>
<keyword evidence="7" id="KW-0472">Membrane</keyword>
<feature type="active site" evidence="6">
    <location>
        <position position="130"/>
    </location>
</feature>
<dbReference type="InterPro" id="IPR019758">
    <property type="entry name" value="Pept_S26A_signal_pept_1_CS"/>
</dbReference>
<accession>A0A451D6I8</accession>
<name>A0A451D6I8_9GAMM</name>